<dbReference type="InterPro" id="IPR000182">
    <property type="entry name" value="GNAT_dom"/>
</dbReference>
<dbReference type="Pfam" id="PF13420">
    <property type="entry name" value="Acetyltransf_4"/>
    <property type="match status" value="1"/>
</dbReference>
<organism evidence="2 3">
    <name type="scientific">Romboutsia hominis</name>
    <dbReference type="NCBI Taxonomy" id="1507512"/>
    <lineage>
        <taxon>Bacteria</taxon>
        <taxon>Bacillati</taxon>
        <taxon>Bacillota</taxon>
        <taxon>Clostridia</taxon>
        <taxon>Peptostreptococcales</taxon>
        <taxon>Peptostreptococcaceae</taxon>
        <taxon>Romboutsia</taxon>
    </lineage>
</organism>
<feature type="domain" description="N-acetyltransferase" evidence="1">
    <location>
        <begin position="3"/>
        <end position="174"/>
    </location>
</feature>
<dbReference type="AlphaFoldDB" id="A0A2P2BQ30"/>
<name>A0A2P2BQ30_9FIRM</name>
<evidence type="ECO:0000313" key="3">
    <source>
        <dbReference type="Proteomes" id="UP000245695"/>
    </source>
</evidence>
<dbReference type="CDD" id="cd04301">
    <property type="entry name" value="NAT_SF"/>
    <property type="match status" value="1"/>
</dbReference>
<dbReference type="Gene3D" id="3.40.630.30">
    <property type="match status" value="1"/>
</dbReference>
<dbReference type="Proteomes" id="UP000245695">
    <property type="component" value="Chromosome 1"/>
</dbReference>
<protein>
    <submittedName>
        <fullName evidence="2">Acyl-CoA N-acyltransferase</fullName>
    </submittedName>
</protein>
<keyword evidence="2" id="KW-0012">Acyltransferase</keyword>
<evidence type="ECO:0000313" key="2">
    <source>
        <dbReference type="EMBL" id="CEI72436.1"/>
    </source>
</evidence>
<keyword evidence="2" id="KW-0808">Transferase</keyword>
<dbReference type="InterPro" id="IPR016181">
    <property type="entry name" value="Acyl_CoA_acyltransferase"/>
</dbReference>
<sequence length="175" mass="20541">MGVELKKITHKDIDDFKLIQKWNNDNSIKYLLRPNFKEGEIEDIILEELIEGTRINEYKHTYMIVENDKKVGFVTINTNFKMLFNESDDTAWISICVGDNKCRGKGIGLKVMKLLEDKVMKLGKNKIELGVFEYNTKAINFYKKNGYKAIGKSENFVYYNGNWYSDIRMEKQINL</sequence>
<dbReference type="PANTHER" id="PTHR43415:SF3">
    <property type="entry name" value="GNAT-FAMILY ACETYLTRANSFERASE"/>
    <property type="match status" value="1"/>
</dbReference>
<dbReference type="EMBL" id="LN650648">
    <property type="protein sequence ID" value="CEI72436.1"/>
    <property type="molecule type" value="Genomic_DNA"/>
</dbReference>
<keyword evidence="3" id="KW-1185">Reference proteome</keyword>
<dbReference type="SUPFAM" id="SSF55729">
    <property type="entry name" value="Acyl-CoA N-acyltransferases (Nat)"/>
    <property type="match status" value="1"/>
</dbReference>
<dbReference type="GO" id="GO:0016747">
    <property type="term" value="F:acyltransferase activity, transferring groups other than amino-acyl groups"/>
    <property type="evidence" value="ECO:0007669"/>
    <property type="project" value="InterPro"/>
</dbReference>
<gene>
    <name evidence="2" type="ORF">FRIFI_0896</name>
</gene>
<proteinExistence type="predicted"/>
<accession>A0A2P2BQ30</accession>
<reference evidence="2 3" key="1">
    <citation type="submission" date="2014-09" db="EMBL/GenBank/DDBJ databases">
        <authorList>
            <person name="Hornung B.V."/>
        </authorList>
    </citation>
    <scope>NUCLEOTIDE SEQUENCE [LARGE SCALE GENOMIC DNA]</scope>
    <source>
        <strain evidence="2 3">FRIFI</strain>
    </source>
</reference>
<dbReference type="RefSeq" id="WP_092926572.1">
    <property type="nucleotide sequence ID" value="NZ_FJTZ01000012.1"/>
</dbReference>
<dbReference type="PROSITE" id="PS51186">
    <property type="entry name" value="GNAT"/>
    <property type="match status" value="1"/>
</dbReference>
<evidence type="ECO:0000259" key="1">
    <source>
        <dbReference type="PROSITE" id="PS51186"/>
    </source>
</evidence>
<dbReference type="PANTHER" id="PTHR43415">
    <property type="entry name" value="SPERMIDINE N(1)-ACETYLTRANSFERASE"/>
    <property type="match status" value="1"/>
</dbReference>
<dbReference type="KEGG" id="rhom:FRIFI_0896"/>